<evidence type="ECO:0000256" key="4">
    <source>
        <dbReference type="PROSITE-ProRule" id="PRU00335"/>
    </source>
</evidence>
<sequence length="205" mass="22439">MFVNIRRAKQPAAVRVQILEAARQVLADEGAGALTFDSVLARTDLSKGGIQYHFRTKQALMDGLFDHLMQEFSDNLHEALAAEPAGADQRIRTYIRVVSLAAESALAAREAMALLMADPKYQAIHTALVDDFCRPDEVAADLSLTCRFAVEGLWQAQVLLRAPQPETVASVRDCLLGLLDRTAKPAIVPGGKRALPRRKEKPDGH</sequence>
<comment type="caution">
    <text evidence="6">The sequence shown here is derived from an EMBL/GenBank/DDBJ whole genome shotgun (WGS) entry which is preliminary data.</text>
</comment>
<dbReference type="InterPro" id="IPR001647">
    <property type="entry name" value="HTH_TetR"/>
</dbReference>
<reference evidence="6 7" key="1">
    <citation type="submission" date="2018-01" db="EMBL/GenBank/DDBJ databases">
        <title>The draft genome of an aniline degradation strain ANB-1.</title>
        <authorList>
            <person name="Zhang L."/>
            <person name="Jiang J."/>
        </authorList>
    </citation>
    <scope>NUCLEOTIDE SEQUENCE [LARGE SCALE GENOMIC DNA]</scope>
    <source>
        <strain evidence="6 7">ANB-1</strain>
    </source>
</reference>
<accession>A0A2N8KMI3</accession>
<protein>
    <recommendedName>
        <fullName evidence="5">HTH tetR-type domain-containing protein</fullName>
    </recommendedName>
</protein>
<evidence type="ECO:0000256" key="1">
    <source>
        <dbReference type="ARBA" id="ARBA00023015"/>
    </source>
</evidence>
<name>A0A2N8KMI3_9BURK</name>
<keyword evidence="7" id="KW-1185">Reference proteome</keyword>
<evidence type="ECO:0000259" key="5">
    <source>
        <dbReference type="PROSITE" id="PS50977"/>
    </source>
</evidence>
<organism evidence="6 7">
    <name type="scientific">Achromobacter pulmonis</name>
    <dbReference type="NCBI Taxonomy" id="1389932"/>
    <lineage>
        <taxon>Bacteria</taxon>
        <taxon>Pseudomonadati</taxon>
        <taxon>Pseudomonadota</taxon>
        <taxon>Betaproteobacteria</taxon>
        <taxon>Burkholderiales</taxon>
        <taxon>Alcaligenaceae</taxon>
        <taxon>Achromobacter</taxon>
    </lineage>
</organism>
<dbReference type="GO" id="GO:0003677">
    <property type="term" value="F:DNA binding"/>
    <property type="evidence" value="ECO:0007669"/>
    <property type="project" value="UniProtKB-UniRule"/>
</dbReference>
<feature type="DNA-binding region" description="H-T-H motif" evidence="4">
    <location>
        <begin position="35"/>
        <end position="54"/>
    </location>
</feature>
<proteinExistence type="predicted"/>
<dbReference type="Gene3D" id="1.10.357.10">
    <property type="entry name" value="Tetracycline Repressor, domain 2"/>
    <property type="match status" value="1"/>
</dbReference>
<dbReference type="PANTHER" id="PTHR47506:SF6">
    <property type="entry name" value="HTH-TYPE TRANSCRIPTIONAL REPRESSOR NEMR"/>
    <property type="match status" value="1"/>
</dbReference>
<keyword evidence="1" id="KW-0805">Transcription regulation</keyword>
<evidence type="ECO:0000256" key="2">
    <source>
        <dbReference type="ARBA" id="ARBA00023125"/>
    </source>
</evidence>
<keyword evidence="3" id="KW-0804">Transcription</keyword>
<evidence type="ECO:0000256" key="3">
    <source>
        <dbReference type="ARBA" id="ARBA00023163"/>
    </source>
</evidence>
<dbReference type="PROSITE" id="PS50977">
    <property type="entry name" value="HTH_TETR_2"/>
    <property type="match status" value="1"/>
</dbReference>
<dbReference type="Proteomes" id="UP000235994">
    <property type="component" value="Unassembled WGS sequence"/>
</dbReference>
<dbReference type="AlphaFoldDB" id="A0A2N8KMI3"/>
<evidence type="ECO:0000313" key="7">
    <source>
        <dbReference type="Proteomes" id="UP000235994"/>
    </source>
</evidence>
<dbReference type="PRINTS" id="PR00455">
    <property type="entry name" value="HTHTETR"/>
</dbReference>
<dbReference type="Pfam" id="PF00440">
    <property type="entry name" value="TetR_N"/>
    <property type="match status" value="1"/>
</dbReference>
<evidence type="ECO:0000313" key="6">
    <source>
        <dbReference type="EMBL" id="PND34662.1"/>
    </source>
</evidence>
<feature type="domain" description="HTH tetR-type" evidence="5">
    <location>
        <begin position="12"/>
        <end position="72"/>
    </location>
</feature>
<dbReference type="EMBL" id="POQS01000002">
    <property type="protein sequence ID" value="PND34662.1"/>
    <property type="molecule type" value="Genomic_DNA"/>
</dbReference>
<dbReference type="InterPro" id="IPR009057">
    <property type="entry name" value="Homeodomain-like_sf"/>
</dbReference>
<dbReference type="SUPFAM" id="SSF46689">
    <property type="entry name" value="Homeodomain-like"/>
    <property type="match status" value="1"/>
</dbReference>
<dbReference type="PANTHER" id="PTHR47506">
    <property type="entry name" value="TRANSCRIPTIONAL REGULATORY PROTEIN"/>
    <property type="match status" value="1"/>
</dbReference>
<gene>
    <name evidence="6" type="ORF">C1I89_10835</name>
</gene>
<keyword evidence="2 4" id="KW-0238">DNA-binding</keyword>